<dbReference type="EMBL" id="AYTS01000112">
    <property type="protein sequence ID" value="OOP55866.1"/>
    <property type="molecule type" value="Genomic_DNA"/>
</dbReference>
<protein>
    <submittedName>
        <fullName evidence="1">Uncharacterized protein</fullName>
    </submittedName>
</protein>
<organism evidence="1 2">
    <name type="scientific">Candidatus Brocadia carolinensis</name>
    <dbReference type="NCBI Taxonomy" id="1004156"/>
    <lineage>
        <taxon>Bacteria</taxon>
        <taxon>Pseudomonadati</taxon>
        <taxon>Planctomycetota</taxon>
        <taxon>Candidatus Brocadiia</taxon>
        <taxon>Candidatus Brocadiales</taxon>
        <taxon>Candidatus Brocadiaceae</taxon>
        <taxon>Candidatus Brocadia</taxon>
    </lineage>
</organism>
<proteinExistence type="predicted"/>
<dbReference type="Proteomes" id="UP000189681">
    <property type="component" value="Unassembled WGS sequence"/>
</dbReference>
<evidence type="ECO:0000313" key="1">
    <source>
        <dbReference type="EMBL" id="OOP55866.1"/>
    </source>
</evidence>
<dbReference type="STRING" id="1004156.AYP45_12385"/>
<evidence type="ECO:0000313" key="2">
    <source>
        <dbReference type="Proteomes" id="UP000189681"/>
    </source>
</evidence>
<reference evidence="1 2" key="1">
    <citation type="journal article" date="2017" name="Water Res.">
        <title>Discovery and metagenomic analysis of an anammox bacterial enrichment related to Candidatus "Brocadia caroliniensis" in a full-scale glycerol-fed nitritation-denitritation separate centrate treatment process.</title>
        <authorList>
            <person name="Park H."/>
            <person name="Brotto A.C."/>
            <person name="van Loosdrecht M.C."/>
            <person name="Chandran K."/>
        </authorList>
    </citation>
    <scope>NUCLEOTIDE SEQUENCE [LARGE SCALE GENOMIC DNA]</scope>
    <source>
        <strain evidence="1">26THWARD</strain>
    </source>
</reference>
<gene>
    <name evidence="1" type="ORF">AYP45_12385</name>
</gene>
<dbReference type="AlphaFoldDB" id="A0A1V4ARZ1"/>
<accession>A0A1V4ARZ1</accession>
<sequence>MVSYLPLSAIQLPYVKARCHDKIKTFFLNRISDTQRLVGKRVATQYQVYKSQIVSLLSISPDSSDTREKQRKGVKGLYLWQNFSGKWQGNLVASAKLLRYVSIKVHFHSDIR</sequence>
<name>A0A1V4ARZ1_9BACT</name>
<comment type="caution">
    <text evidence="1">The sequence shown here is derived from an EMBL/GenBank/DDBJ whole genome shotgun (WGS) entry which is preliminary data.</text>
</comment>